<reference evidence="1 2" key="1">
    <citation type="journal article" date="2015" name="Nature">
        <title>rRNA introns, odd ribosomes, and small enigmatic genomes across a large radiation of phyla.</title>
        <authorList>
            <person name="Brown C.T."/>
            <person name="Hug L.A."/>
            <person name="Thomas B.C."/>
            <person name="Sharon I."/>
            <person name="Castelle C.J."/>
            <person name="Singh A."/>
            <person name="Wilkins M.J."/>
            <person name="Williams K.H."/>
            <person name="Banfield J.F."/>
        </authorList>
    </citation>
    <scope>NUCLEOTIDE SEQUENCE [LARGE SCALE GENOMIC DNA]</scope>
</reference>
<organism evidence="1 2">
    <name type="scientific">Candidatus Woesebacteria bacterium GW2011_GWB1_43_14</name>
    <dbReference type="NCBI Taxonomy" id="1618578"/>
    <lineage>
        <taxon>Bacteria</taxon>
        <taxon>Candidatus Woeseibacteriota</taxon>
    </lineage>
</organism>
<protein>
    <recommendedName>
        <fullName evidence="3">Prophage antirepressor</fullName>
    </recommendedName>
</protein>
<dbReference type="EMBL" id="LCFQ01000013">
    <property type="protein sequence ID" value="KKS97454.1"/>
    <property type="molecule type" value="Genomic_DNA"/>
</dbReference>
<evidence type="ECO:0000313" key="1">
    <source>
        <dbReference type="EMBL" id="KKS97454.1"/>
    </source>
</evidence>
<dbReference type="STRING" id="1618578.UV74_C0013G0576"/>
<evidence type="ECO:0000313" key="2">
    <source>
        <dbReference type="Proteomes" id="UP000034090"/>
    </source>
</evidence>
<dbReference type="PATRIC" id="fig|1618578.3.peg.932"/>
<proteinExistence type="predicted"/>
<accession>A0A0G1DIE0</accession>
<dbReference type="Proteomes" id="UP000034090">
    <property type="component" value="Unassembled WGS sequence"/>
</dbReference>
<name>A0A0G1DIE0_9BACT</name>
<comment type="caution">
    <text evidence="1">The sequence shown here is derived from an EMBL/GenBank/DDBJ whole genome shotgun (WGS) entry which is preliminary data.</text>
</comment>
<evidence type="ECO:0008006" key="3">
    <source>
        <dbReference type="Google" id="ProtNLM"/>
    </source>
</evidence>
<sequence>MEITTKIAVFKGKEIRKIIYLNEWWFSVVDIVEALTGTDRPRKYWNDLKTKLIKEGYSEVSEKIGQLKFLKRLLE</sequence>
<dbReference type="AlphaFoldDB" id="A0A0G1DIE0"/>
<gene>
    <name evidence="1" type="ORF">UV74_C0013G0576</name>
</gene>